<dbReference type="Pfam" id="PF01047">
    <property type="entry name" value="MarR"/>
    <property type="match status" value="1"/>
</dbReference>
<evidence type="ECO:0000259" key="2">
    <source>
        <dbReference type="PROSITE" id="PS50995"/>
    </source>
</evidence>
<proteinExistence type="predicted"/>
<dbReference type="SUPFAM" id="SSF46785">
    <property type="entry name" value="Winged helix' DNA-binding domain"/>
    <property type="match status" value="1"/>
</dbReference>
<dbReference type="PRINTS" id="PR00598">
    <property type="entry name" value="HTHMARR"/>
</dbReference>
<dbReference type="CDD" id="cd04301">
    <property type="entry name" value="NAT_SF"/>
    <property type="match status" value="1"/>
</dbReference>
<protein>
    <submittedName>
        <fullName evidence="4">MarR family transcriptional regulator</fullName>
    </submittedName>
</protein>
<keyword evidence="1" id="KW-0808">Transferase</keyword>
<sequence length="312" mass="36749">MKSINHIEKIRKFNRYYANVLGKIDQDIYNQSFTLTEARVMTEIYYIDGCTATEVSEKLGIDRGYLSRIVQRFEDEKIIIKKQSIDDKRQYALYLTEYGTEIFKDLVENANRGVDKMIQNLSEKELIRLVVSMETIESIYSKEHSFHSEVFVRPFQPGDVGYVAYLHGRLYDKTYKFGRMFEYYVMKGLTEFMIDTEGGELWVAEVHGEIVGSIAITKSSNTSAQLRWFVLNENYQGKGIGKKLMETAINFCEERNYTHVFLWTVSTLETARYLYNKYNFRLTEEKPNKEWTGTTLIEERWDLFLTDENSKI</sequence>
<evidence type="ECO:0000259" key="3">
    <source>
        <dbReference type="PROSITE" id="PS51186"/>
    </source>
</evidence>
<dbReference type="PANTHER" id="PTHR13947:SF37">
    <property type="entry name" value="LD18367P"/>
    <property type="match status" value="1"/>
</dbReference>
<dbReference type="InterPro" id="IPR000182">
    <property type="entry name" value="GNAT_dom"/>
</dbReference>
<dbReference type="Gene3D" id="1.10.10.10">
    <property type="entry name" value="Winged helix-like DNA-binding domain superfamily/Winged helix DNA-binding domain"/>
    <property type="match status" value="1"/>
</dbReference>
<dbReference type="InterPro" id="IPR000835">
    <property type="entry name" value="HTH_MarR-typ"/>
</dbReference>
<dbReference type="InterPro" id="IPR036390">
    <property type="entry name" value="WH_DNA-bd_sf"/>
</dbReference>
<dbReference type="PANTHER" id="PTHR13947">
    <property type="entry name" value="GNAT FAMILY N-ACETYLTRANSFERASE"/>
    <property type="match status" value="1"/>
</dbReference>
<feature type="domain" description="HTH marR-type" evidence="2">
    <location>
        <begin position="1"/>
        <end position="138"/>
    </location>
</feature>
<dbReference type="PROSITE" id="PS50995">
    <property type="entry name" value="HTH_MARR_2"/>
    <property type="match status" value="1"/>
</dbReference>
<feature type="domain" description="N-acetyltransferase" evidence="3">
    <location>
        <begin position="150"/>
        <end position="302"/>
    </location>
</feature>
<dbReference type="InterPro" id="IPR050769">
    <property type="entry name" value="NAT_camello-type"/>
</dbReference>
<reference evidence="4 5" key="1">
    <citation type="submission" date="2021-01" db="EMBL/GenBank/DDBJ databases">
        <title>Genome Sequencing of Type Strains.</title>
        <authorList>
            <person name="Lemaire J.F."/>
            <person name="Inderbitzin P."/>
            <person name="Collins S.B."/>
            <person name="Wespe N."/>
            <person name="Knight-Connoni V."/>
        </authorList>
    </citation>
    <scope>NUCLEOTIDE SEQUENCE [LARGE SCALE GENOMIC DNA]</scope>
    <source>
        <strain evidence="4 5">DSM 14730</strain>
    </source>
</reference>
<dbReference type="SUPFAM" id="SSF55729">
    <property type="entry name" value="Acyl-CoA N-acyltransferases (Nat)"/>
    <property type="match status" value="1"/>
</dbReference>
<dbReference type="EMBL" id="JAFHKS010000043">
    <property type="protein sequence ID" value="MBN3545713.1"/>
    <property type="molecule type" value="Genomic_DNA"/>
</dbReference>
<dbReference type="SMART" id="SM00347">
    <property type="entry name" value="HTH_MARR"/>
    <property type="match status" value="1"/>
</dbReference>
<dbReference type="InterPro" id="IPR036388">
    <property type="entry name" value="WH-like_DNA-bd_sf"/>
</dbReference>
<keyword evidence="5" id="KW-1185">Reference proteome</keyword>
<dbReference type="PROSITE" id="PS51186">
    <property type="entry name" value="GNAT"/>
    <property type="match status" value="1"/>
</dbReference>
<comment type="caution">
    <text evidence="4">The sequence shown here is derived from an EMBL/GenBank/DDBJ whole genome shotgun (WGS) entry which is preliminary data.</text>
</comment>
<name>A0ABS2ZEE5_9BACL</name>
<gene>
    <name evidence="4" type="ORF">JYA64_10445</name>
</gene>
<dbReference type="InterPro" id="IPR016181">
    <property type="entry name" value="Acyl_CoA_acyltransferase"/>
</dbReference>
<dbReference type="RefSeq" id="WP_188402574.1">
    <property type="nucleotide sequence ID" value="NZ_BMCE01000002.1"/>
</dbReference>
<evidence type="ECO:0000313" key="4">
    <source>
        <dbReference type="EMBL" id="MBN3545713.1"/>
    </source>
</evidence>
<dbReference type="Pfam" id="PF00583">
    <property type="entry name" value="Acetyltransf_1"/>
    <property type="match status" value="1"/>
</dbReference>
<evidence type="ECO:0000256" key="1">
    <source>
        <dbReference type="ARBA" id="ARBA00022679"/>
    </source>
</evidence>
<evidence type="ECO:0000313" key="5">
    <source>
        <dbReference type="Proteomes" id="UP001319060"/>
    </source>
</evidence>
<organism evidence="4 5">
    <name type="scientific">Fictibacillus barbaricus</name>
    <dbReference type="NCBI Taxonomy" id="182136"/>
    <lineage>
        <taxon>Bacteria</taxon>
        <taxon>Bacillati</taxon>
        <taxon>Bacillota</taxon>
        <taxon>Bacilli</taxon>
        <taxon>Bacillales</taxon>
        <taxon>Fictibacillaceae</taxon>
        <taxon>Fictibacillus</taxon>
    </lineage>
</organism>
<dbReference type="Gene3D" id="3.40.630.30">
    <property type="match status" value="1"/>
</dbReference>
<accession>A0ABS2ZEE5</accession>
<dbReference type="Proteomes" id="UP001319060">
    <property type="component" value="Unassembled WGS sequence"/>
</dbReference>